<gene>
    <name evidence="1" type="ORF">LVIROSA_LOCUS32921</name>
</gene>
<keyword evidence="2" id="KW-1185">Reference proteome</keyword>
<dbReference type="Proteomes" id="UP001157418">
    <property type="component" value="Unassembled WGS sequence"/>
</dbReference>
<comment type="caution">
    <text evidence="1">The sequence shown here is derived from an EMBL/GenBank/DDBJ whole genome shotgun (WGS) entry which is preliminary data.</text>
</comment>
<accession>A0AAU9PAW7</accession>
<evidence type="ECO:0000313" key="1">
    <source>
        <dbReference type="EMBL" id="CAH1447301.1"/>
    </source>
</evidence>
<protein>
    <submittedName>
        <fullName evidence="1">Uncharacterized protein</fullName>
    </submittedName>
</protein>
<organism evidence="1 2">
    <name type="scientific">Lactuca virosa</name>
    <dbReference type="NCBI Taxonomy" id="75947"/>
    <lineage>
        <taxon>Eukaryota</taxon>
        <taxon>Viridiplantae</taxon>
        <taxon>Streptophyta</taxon>
        <taxon>Embryophyta</taxon>
        <taxon>Tracheophyta</taxon>
        <taxon>Spermatophyta</taxon>
        <taxon>Magnoliopsida</taxon>
        <taxon>eudicotyledons</taxon>
        <taxon>Gunneridae</taxon>
        <taxon>Pentapetalae</taxon>
        <taxon>asterids</taxon>
        <taxon>campanulids</taxon>
        <taxon>Asterales</taxon>
        <taxon>Asteraceae</taxon>
        <taxon>Cichorioideae</taxon>
        <taxon>Cichorieae</taxon>
        <taxon>Lactucinae</taxon>
        <taxon>Lactuca</taxon>
    </lineage>
</organism>
<proteinExistence type="predicted"/>
<evidence type="ECO:0000313" key="2">
    <source>
        <dbReference type="Proteomes" id="UP001157418"/>
    </source>
</evidence>
<dbReference type="EMBL" id="CAKMRJ010005523">
    <property type="protein sequence ID" value="CAH1447301.1"/>
    <property type="molecule type" value="Genomic_DNA"/>
</dbReference>
<sequence>MEYLLRSQENHFRSLVESLEQKKVESLVVHSKRFDYEIQKLRDVAKEHHDIFVEQVMKMKEFVDLKVAELNSEMAKEVEKMEKNYTFLHIIFDVVATVITKMVDFNTDYLNKL</sequence>
<name>A0AAU9PAW7_9ASTR</name>
<dbReference type="AlphaFoldDB" id="A0AAU9PAW7"/>
<reference evidence="1 2" key="1">
    <citation type="submission" date="2022-01" db="EMBL/GenBank/DDBJ databases">
        <authorList>
            <person name="Xiong W."/>
            <person name="Schranz E."/>
        </authorList>
    </citation>
    <scope>NUCLEOTIDE SEQUENCE [LARGE SCALE GENOMIC DNA]</scope>
</reference>